<dbReference type="Proteomes" id="UP000032304">
    <property type="component" value="Chromosome 8"/>
</dbReference>
<dbReference type="Gramene" id="KJB48596">
    <property type="protein sequence ID" value="KJB48596"/>
    <property type="gene ID" value="B456_008G076800"/>
</dbReference>
<feature type="transmembrane region" description="Helical" evidence="1">
    <location>
        <begin position="20"/>
        <end position="43"/>
    </location>
</feature>
<dbReference type="STRING" id="29730.A0A0D2T294"/>
<keyword evidence="1" id="KW-0812">Transmembrane</keyword>
<sequence length="92" mass="10236">MSYRFHFLRGFQSCSRLGSASFLVIMWSCFLSLISVSCLLYVLLSMGAAGAAVQYLGYTPGLFIVGLFNILVLWMYANFWIIGTLFIVGDVS</sequence>
<evidence type="ECO:0000256" key="1">
    <source>
        <dbReference type="SAM" id="Phobius"/>
    </source>
</evidence>
<proteinExistence type="predicted"/>
<organism evidence="2 3">
    <name type="scientific">Gossypium raimondii</name>
    <name type="common">Peruvian cotton</name>
    <name type="synonym">Gossypium klotzschianum subsp. raimondii</name>
    <dbReference type="NCBI Taxonomy" id="29730"/>
    <lineage>
        <taxon>Eukaryota</taxon>
        <taxon>Viridiplantae</taxon>
        <taxon>Streptophyta</taxon>
        <taxon>Embryophyta</taxon>
        <taxon>Tracheophyta</taxon>
        <taxon>Spermatophyta</taxon>
        <taxon>Magnoliopsida</taxon>
        <taxon>eudicotyledons</taxon>
        <taxon>Gunneridae</taxon>
        <taxon>Pentapetalae</taxon>
        <taxon>rosids</taxon>
        <taxon>malvids</taxon>
        <taxon>Malvales</taxon>
        <taxon>Malvaceae</taxon>
        <taxon>Malvoideae</taxon>
        <taxon>Gossypium</taxon>
    </lineage>
</organism>
<dbReference type="eggNOG" id="KOG0720">
    <property type="taxonomic scope" value="Eukaryota"/>
</dbReference>
<dbReference type="PANTHER" id="PTHR45270">
    <property type="entry name" value="OS03G0832900 PROTEIN"/>
    <property type="match status" value="1"/>
</dbReference>
<feature type="transmembrane region" description="Helical" evidence="1">
    <location>
        <begin position="63"/>
        <end position="88"/>
    </location>
</feature>
<accession>A0A0D2T294</accession>
<dbReference type="PANTHER" id="PTHR45270:SF1">
    <property type="entry name" value="CHAPERONE DNAJ-DOMAIN SUPERFAMILY PROTEIN"/>
    <property type="match status" value="1"/>
</dbReference>
<dbReference type="EMBL" id="CM001747">
    <property type="protein sequence ID" value="KJB48596.1"/>
    <property type="molecule type" value="Genomic_DNA"/>
</dbReference>
<evidence type="ECO:0000313" key="2">
    <source>
        <dbReference type="EMBL" id="KJB48596.1"/>
    </source>
</evidence>
<keyword evidence="1" id="KW-0472">Membrane</keyword>
<keyword evidence="1" id="KW-1133">Transmembrane helix</keyword>
<gene>
    <name evidence="2" type="ORF">B456_008G076800</name>
</gene>
<name>A0A0D2T294_GOSRA</name>
<dbReference type="AlphaFoldDB" id="A0A0D2T294"/>
<evidence type="ECO:0000313" key="3">
    <source>
        <dbReference type="Proteomes" id="UP000032304"/>
    </source>
</evidence>
<protein>
    <submittedName>
        <fullName evidence="2">Uncharacterized protein</fullName>
    </submittedName>
</protein>
<keyword evidence="3" id="KW-1185">Reference proteome</keyword>
<reference evidence="2 3" key="1">
    <citation type="journal article" date="2012" name="Nature">
        <title>Repeated polyploidization of Gossypium genomes and the evolution of spinnable cotton fibres.</title>
        <authorList>
            <person name="Paterson A.H."/>
            <person name="Wendel J.F."/>
            <person name="Gundlach H."/>
            <person name="Guo H."/>
            <person name="Jenkins J."/>
            <person name="Jin D."/>
            <person name="Llewellyn D."/>
            <person name="Showmaker K.C."/>
            <person name="Shu S."/>
            <person name="Udall J."/>
            <person name="Yoo M.J."/>
            <person name="Byers R."/>
            <person name="Chen W."/>
            <person name="Doron-Faigenboim A."/>
            <person name="Duke M.V."/>
            <person name="Gong L."/>
            <person name="Grimwood J."/>
            <person name="Grover C."/>
            <person name="Grupp K."/>
            <person name="Hu G."/>
            <person name="Lee T.H."/>
            <person name="Li J."/>
            <person name="Lin L."/>
            <person name="Liu T."/>
            <person name="Marler B.S."/>
            <person name="Page J.T."/>
            <person name="Roberts A.W."/>
            <person name="Romanel E."/>
            <person name="Sanders W.S."/>
            <person name="Szadkowski E."/>
            <person name="Tan X."/>
            <person name="Tang H."/>
            <person name="Xu C."/>
            <person name="Wang J."/>
            <person name="Wang Z."/>
            <person name="Zhang D."/>
            <person name="Zhang L."/>
            <person name="Ashrafi H."/>
            <person name="Bedon F."/>
            <person name="Bowers J.E."/>
            <person name="Brubaker C.L."/>
            <person name="Chee P.W."/>
            <person name="Das S."/>
            <person name="Gingle A.R."/>
            <person name="Haigler C.H."/>
            <person name="Harker D."/>
            <person name="Hoffmann L.V."/>
            <person name="Hovav R."/>
            <person name="Jones D.C."/>
            <person name="Lemke C."/>
            <person name="Mansoor S."/>
            <person name="ur Rahman M."/>
            <person name="Rainville L.N."/>
            <person name="Rambani A."/>
            <person name="Reddy U.K."/>
            <person name="Rong J.K."/>
            <person name="Saranga Y."/>
            <person name="Scheffler B.E."/>
            <person name="Scheffler J.A."/>
            <person name="Stelly D.M."/>
            <person name="Triplett B.A."/>
            <person name="Van Deynze A."/>
            <person name="Vaslin M.F."/>
            <person name="Waghmare V.N."/>
            <person name="Walford S.A."/>
            <person name="Wright R.J."/>
            <person name="Zaki E.A."/>
            <person name="Zhang T."/>
            <person name="Dennis E.S."/>
            <person name="Mayer K.F."/>
            <person name="Peterson D.G."/>
            <person name="Rokhsar D.S."/>
            <person name="Wang X."/>
            <person name="Schmutz J."/>
        </authorList>
    </citation>
    <scope>NUCLEOTIDE SEQUENCE [LARGE SCALE GENOMIC DNA]</scope>
</reference>